<dbReference type="Proteomes" id="UP000001318">
    <property type="component" value="Chromosome"/>
</dbReference>
<name>B0RFK8_CLASE</name>
<dbReference type="InterPro" id="IPR002347">
    <property type="entry name" value="SDR_fam"/>
</dbReference>
<proteinExistence type="predicted"/>
<dbReference type="PANTHER" id="PTHR43431">
    <property type="entry name" value="OXIDOREDUCTASE, SHORT CHAIN DEHYDROGENASE/REDUCTASE FAMILY (AFU_ORTHOLOGUE AFUA_5G14000)"/>
    <property type="match status" value="1"/>
</dbReference>
<dbReference type="KEGG" id="cms:CMS0956"/>
<dbReference type="Gene3D" id="3.40.50.720">
    <property type="entry name" value="NAD(P)-binding Rossmann-like Domain"/>
    <property type="match status" value="1"/>
</dbReference>
<dbReference type="SUPFAM" id="SSF51735">
    <property type="entry name" value="NAD(P)-binding Rossmann-fold domains"/>
    <property type="match status" value="1"/>
</dbReference>
<protein>
    <submittedName>
        <fullName evidence="1">Oxidoreductase</fullName>
    </submittedName>
</protein>
<dbReference type="HOGENOM" id="CLU_1223003_0_0_11"/>
<organism evidence="1 2">
    <name type="scientific">Clavibacter sepedonicus</name>
    <name type="common">Clavibacter michiganensis subsp. sepedonicus</name>
    <dbReference type="NCBI Taxonomy" id="31964"/>
    <lineage>
        <taxon>Bacteria</taxon>
        <taxon>Bacillati</taxon>
        <taxon>Actinomycetota</taxon>
        <taxon>Actinomycetes</taxon>
        <taxon>Micrococcales</taxon>
        <taxon>Microbacteriaceae</taxon>
        <taxon>Clavibacter</taxon>
    </lineage>
</organism>
<evidence type="ECO:0000313" key="1">
    <source>
        <dbReference type="EMBL" id="CAQ01070.1"/>
    </source>
</evidence>
<reference evidence="1 2" key="1">
    <citation type="journal article" date="2008" name="J. Bacteriol.">
        <title>Genome of the actinomycete plant pathogen Clavibacter michiganensis subsp. sepedonicus suggests recent niche adaptation.</title>
        <authorList>
            <person name="Bentley S.D."/>
            <person name="Corton C."/>
            <person name="Brown S.E."/>
            <person name="Barron A."/>
            <person name="Clark L."/>
            <person name="Doggett J."/>
            <person name="Harris B."/>
            <person name="Ormond D."/>
            <person name="Quail M.A."/>
            <person name="May G."/>
            <person name="Francis D."/>
            <person name="Knudson D."/>
            <person name="Parkhill J."/>
            <person name="Ishimaru C.A."/>
        </authorList>
    </citation>
    <scope>NUCLEOTIDE SEQUENCE [LARGE SCALE GENOMIC DNA]</scope>
    <source>
        <strain evidence="2">ATCC 33113 / DSM 20744 / JCM 9667 / LMG 2889 / ICMP 2535 / C-1</strain>
    </source>
</reference>
<dbReference type="Pfam" id="PF00106">
    <property type="entry name" value="adh_short"/>
    <property type="match status" value="1"/>
</dbReference>
<dbReference type="eggNOG" id="COG4221">
    <property type="taxonomic scope" value="Bacteria"/>
</dbReference>
<gene>
    <name evidence="1" type="ordered locus">CMS0956</name>
</gene>
<dbReference type="EMBL" id="AM849034">
    <property type="protein sequence ID" value="CAQ01070.1"/>
    <property type="molecule type" value="Genomic_DNA"/>
</dbReference>
<dbReference type="InterPro" id="IPR036291">
    <property type="entry name" value="NAD(P)-bd_dom_sf"/>
</dbReference>
<dbReference type="AlphaFoldDB" id="B0RFK8"/>
<dbReference type="PANTHER" id="PTHR43431:SF7">
    <property type="entry name" value="OXIDOREDUCTASE, SHORT CHAIN DEHYDROGENASE_REDUCTASE FAMILY (AFU_ORTHOLOGUE AFUA_5G14000)"/>
    <property type="match status" value="1"/>
</dbReference>
<keyword evidence="2" id="KW-1185">Reference proteome</keyword>
<accession>B0RFK8</accession>
<sequence length="226" mass="23331">MHSHLRSPSTHRSSRRTSARQRIPLPLITIVGAGAGLGLGIARASGREGFAATLVSRDQAKLDSRAATLGGGGVTARGFAADIRDAASVTRALDAVVAALGPIDVLEFSPADTSLESVDVLEVTPANPQPQIDLYLGGALTAVGHVLPGMIEAGRGTVLVTTGGGSISPLPFLGNVNIAAPSRPRTCLCALARTGPRKHLWCWRTRLDPRPRIGVARCATTTGEPA</sequence>
<evidence type="ECO:0000313" key="2">
    <source>
        <dbReference type="Proteomes" id="UP000001318"/>
    </source>
</evidence>